<dbReference type="PANTHER" id="PTHR22926:SF3">
    <property type="entry name" value="UNDECAPRENYL-PHOSPHATE ALPHA-N-ACETYLGLUCOSAMINYL 1-PHOSPHATE TRANSFERASE"/>
    <property type="match status" value="1"/>
</dbReference>
<dbReference type="AlphaFoldDB" id="H7EPI6"/>
<keyword evidence="4 8" id="KW-0812">Transmembrane</keyword>
<feature type="binding site" evidence="7">
    <location>
        <position position="149"/>
    </location>
    <ligand>
        <name>Mg(2+)</name>
        <dbReference type="ChEBI" id="CHEBI:18420"/>
    </ligand>
</feature>
<keyword evidence="7" id="KW-0460">Magnesium</keyword>
<dbReference type="OrthoDB" id="9783652at2"/>
<protein>
    <submittedName>
        <fullName evidence="9">Glycosyl transferase, family 4, conserved region</fullName>
    </submittedName>
</protein>
<accession>H7EPI6</accession>
<dbReference type="InterPro" id="IPR000715">
    <property type="entry name" value="Glycosyl_transferase_4"/>
</dbReference>
<name>H7EPI6_9SPIR</name>
<dbReference type="PANTHER" id="PTHR22926">
    <property type="entry name" value="PHOSPHO-N-ACETYLMURAMOYL-PENTAPEPTIDE-TRANSFERASE"/>
    <property type="match status" value="1"/>
</dbReference>
<evidence type="ECO:0000256" key="4">
    <source>
        <dbReference type="ARBA" id="ARBA00022692"/>
    </source>
</evidence>
<keyword evidence="6 8" id="KW-0472">Membrane</keyword>
<feature type="transmembrane region" description="Helical" evidence="8">
    <location>
        <begin position="313"/>
        <end position="333"/>
    </location>
</feature>
<dbReference type="GO" id="GO:0016780">
    <property type="term" value="F:phosphotransferase activity, for other substituted phosphate groups"/>
    <property type="evidence" value="ECO:0007669"/>
    <property type="project" value="InterPro"/>
</dbReference>
<dbReference type="STRING" id="907348.TresaDRAFT_0481"/>
<dbReference type="GO" id="GO:0044038">
    <property type="term" value="P:cell wall macromolecule biosynthetic process"/>
    <property type="evidence" value="ECO:0007669"/>
    <property type="project" value="TreeGrafter"/>
</dbReference>
<evidence type="ECO:0000256" key="1">
    <source>
        <dbReference type="ARBA" id="ARBA00004651"/>
    </source>
</evidence>
<feature type="transmembrane region" description="Helical" evidence="8">
    <location>
        <begin position="130"/>
        <end position="148"/>
    </location>
</feature>
<evidence type="ECO:0000256" key="7">
    <source>
        <dbReference type="PIRSR" id="PIRSR600715-1"/>
    </source>
</evidence>
<feature type="transmembrane region" description="Helical" evidence="8">
    <location>
        <begin position="72"/>
        <end position="89"/>
    </location>
</feature>
<dbReference type="GO" id="GO:0046872">
    <property type="term" value="F:metal ion binding"/>
    <property type="evidence" value="ECO:0007669"/>
    <property type="project" value="UniProtKB-KW"/>
</dbReference>
<dbReference type="GO" id="GO:0005886">
    <property type="term" value="C:plasma membrane"/>
    <property type="evidence" value="ECO:0007669"/>
    <property type="project" value="UniProtKB-SubCell"/>
</dbReference>
<feature type="transmembrane region" description="Helical" evidence="8">
    <location>
        <begin position="276"/>
        <end position="307"/>
    </location>
</feature>
<feature type="transmembrane region" description="Helical" evidence="8">
    <location>
        <begin position="101"/>
        <end position="118"/>
    </location>
</feature>
<dbReference type="EMBL" id="AGRW01000055">
    <property type="protein sequence ID" value="EIC00387.1"/>
    <property type="molecule type" value="Genomic_DNA"/>
</dbReference>
<sequence length="353" mass="39435">MKFLAVAISFVVLFALCPVITAVCCKYGWYDEINPRKIHKEKVPRLGGIAIFTGLLISVAYFSVVDDGNFSFVLPAFVGGILVFVMGILDDFLNLRARLKFAVQIVAAIIMSLGECYFDEIFGFKFPVPWITGRVLTVFWVIFFMNAYNLIDGIDWLCSGLSFLALGAISVIFLYKGFDVGVISLSLCAAILGFMFWNKPDAKIFLGDGGSETLGYAIAIFPMLLQGDPVFNYNKIILCALLSAIPCIDVFAAIFRRVRDKRSIFSSDRGHIHHKLLNIGFSRGSILVFLLTFQFLISCVAVMTLFITRDIGLMLIASVFSFVILFFITIHYINRAVNIKMRGHLADCPQKEH</sequence>
<evidence type="ECO:0000256" key="5">
    <source>
        <dbReference type="ARBA" id="ARBA00022989"/>
    </source>
</evidence>
<evidence type="ECO:0000256" key="2">
    <source>
        <dbReference type="ARBA" id="ARBA00022475"/>
    </source>
</evidence>
<evidence type="ECO:0000313" key="10">
    <source>
        <dbReference type="Proteomes" id="UP000003571"/>
    </source>
</evidence>
<comment type="caution">
    <text evidence="9">The sequence shown here is derived from an EMBL/GenBank/DDBJ whole genome shotgun (WGS) entry which is preliminary data.</text>
</comment>
<dbReference type="PATRIC" id="fig|907348.3.peg.2887"/>
<dbReference type="RefSeq" id="WP_002706556.1">
    <property type="nucleotide sequence ID" value="NZ_AGRW01000055.1"/>
</dbReference>
<organism evidence="9 10">
    <name type="scientific">Treponema saccharophilum DSM 2985</name>
    <dbReference type="NCBI Taxonomy" id="907348"/>
    <lineage>
        <taxon>Bacteria</taxon>
        <taxon>Pseudomonadati</taxon>
        <taxon>Spirochaetota</taxon>
        <taxon>Spirochaetia</taxon>
        <taxon>Spirochaetales</taxon>
        <taxon>Treponemataceae</taxon>
        <taxon>Treponema</taxon>
    </lineage>
</organism>
<comment type="subcellular location">
    <subcellularLocation>
        <location evidence="1">Cell membrane</location>
        <topology evidence="1">Multi-pass membrane protein</topology>
    </subcellularLocation>
</comment>
<keyword evidence="2" id="KW-1003">Cell membrane</keyword>
<dbReference type="GO" id="GO:0009103">
    <property type="term" value="P:lipopolysaccharide biosynthetic process"/>
    <property type="evidence" value="ECO:0007669"/>
    <property type="project" value="TreeGrafter"/>
</dbReference>
<feature type="transmembrane region" description="Helical" evidence="8">
    <location>
        <begin position="233"/>
        <end position="255"/>
    </location>
</feature>
<dbReference type="GO" id="GO:0071555">
    <property type="term" value="P:cell wall organization"/>
    <property type="evidence" value="ECO:0007669"/>
    <property type="project" value="TreeGrafter"/>
</dbReference>
<comment type="cofactor">
    <cofactor evidence="7">
        <name>Mg(2+)</name>
        <dbReference type="ChEBI" id="CHEBI:18420"/>
    </cofactor>
</comment>
<feature type="transmembrane region" description="Helical" evidence="8">
    <location>
        <begin position="46"/>
        <end position="65"/>
    </location>
</feature>
<evidence type="ECO:0000256" key="3">
    <source>
        <dbReference type="ARBA" id="ARBA00022679"/>
    </source>
</evidence>
<dbReference type="Proteomes" id="UP000003571">
    <property type="component" value="Unassembled WGS sequence"/>
</dbReference>
<feature type="binding site" evidence="7">
    <location>
        <position position="208"/>
    </location>
    <ligand>
        <name>Mg(2+)</name>
        <dbReference type="ChEBI" id="CHEBI:18420"/>
    </ligand>
</feature>
<keyword evidence="3 9" id="KW-0808">Transferase</keyword>
<reference evidence="9 10" key="1">
    <citation type="submission" date="2011-09" db="EMBL/GenBank/DDBJ databases">
        <title>The draft genome of Treponema saccharophilum DSM 2985.</title>
        <authorList>
            <consortium name="US DOE Joint Genome Institute (JGI-PGF)"/>
            <person name="Lucas S."/>
            <person name="Copeland A."/>
            <person name="Lapidus A."/>
            <person name="Glavina del Rio T."/>
            <person name="Dalin E."/>
            <person name="Tice H."/>
            <person name="Bruce D."/>
            <person name="Goodwin L."/>
            <person name="Pitluck S."/>
            <person name="Peters L."/>
            <person name="Kyrpides N."/>
            <person name="Mavromatis K."/>
            <person name="Ivanova N."/>
            <person name="Markowitz V."/>
            <person name="Cheng J.-F."/>
            <person name="Hugenholtz P."/>
            <person name="Woyke T."/>
            <person name="Wu D."/>
            <person name="Gronow S."/>
            <person name="Wellnitz S."/>
            <person name="Brambilla E."/>
            <person name="Klenk H.-P."/>
            <person name="Eisen J.A."/>
        </authorList>
    </citation>
    <scope>NUCLEOTIDE SEQUENCE [LARGE SCALE GENOMIC DNA]</scope>
    <source>
        <strain evidence="9 10">DSM 2985</strain>
    </source>
</reference>
<proteinExistence type="predicted"/>
<dbReference type="eggNOG" id="COG0472">
    <property type="taxonomic scope" value="Bacteria"/>
</dbReference>
<dbReference type="Pfam" id="PF00953">
    <property type="entry name" value="Glycos_transf_4"/>
    <property type="match status" value="1"/>
</dbReference>
<gene>
    <name evidence="9" type="ORF">TresaDRAFT_0481</name>
</gene>
<evidence type="ECO:0000313" key="9">
    <source>
        <dbReference type="EMBL" id="EIC00387.1"/>
    </source>
</evidence>
<keyword evidence="10" id="KW-1185">Reference proteome</keyword>
<keyword evidence="7" id="KW-0479">Metal-binding</keyword>
<feature type="transmembrane region" description="Helical" evidence="8">
    <location>
        <begin position="180"/>
        <end position="197"/>
    </location>
</feature>
<dbReference type="CDD" id="cd06853">
    <property type="entry name" value="GT_WecA_like"/>
    <property type="match status" value="1"/>
</dbReference>
<keyword evidence="5 8" id="KW-1133">Transmembrane helix</keyword>
<feature type="transmembrane region" description="Helical" evidence="8">
    <location>
        <begin position="154"/>
        <end position="175"/>
    </location>
</feature>
<evidence type="ECO:0000256" key="8">
    <source>
        <dbReference type="SAM" id="Phobius"/>
    </source>
</evidence>
<evidence type="ECO:0000256" key="6">
    <source>
        <dbReference type="ARBA" id="ARBA00023136"/>
    </source>
</evidence>